<gene>
    <name evidence="1" type="ORF">GCM10025881_18940</name>
</gene>
<dbReference type="InterPro" id="IPR036388">
    <property type="entry name" value="WH-like_DNA-bd_sf"/>
</dbReference>
<organism evidence="1 2">
    <name type="scientific">Pseudolysinimonas kribbensis</name>
    <dbReference type="NCBI Taxonomy" id="433641"/>
    <lineage>
        <taxon>Bacteria</taxon>
        <taxon>Bacillati</taxon>
        <taxon>Actinomycetota</taxon>
        <taxon>Actinomycetes</taxon>
        <taxon>Micrococcales</taxon>
        <taxon>Microbacteriaceae</taxon>
        <taxon>Pseudolysinimonas</taxon>
    </lineage>
</organism>
<dbReference type="EMBL" id="BSVB01000001">
    <property type="protein sequence ID" value="GMA95070.1"/>
    <property type="molecule type" value="Genomic_DNA"/>
</dbReference>
<protein>
    <recommendedName>
        <fullName evidence="3">MarR family transcriptional regulator</fullName>
    </recommendedName>
</protein>
<name>A0ABQ6K366_9MICO</name>
<dbReference type="InterPro" id="IPR036390">
    <property type="entry name" value="WH_DNA-bd_sf"/>
</dbReference>
<evidence type="ECO:0000313" key="1">
    <source>
        <dbReference type="EMBL" id="GMA95070.1"/>
    </source>
</evidence>
<comment type="caution">
    <text evidence="1">The sequence shown here is derived from an EMBL/GenBank/DDBJ whole genome shotgun (WGS) entry which is preliminary data.</text>
</comment>
<accession>A0ABQ6K366</accession>
<reference evidence="2" key="1">
    <citation type="journal article" date="2019" name="Int. J. Syst. Evol. Microbiol.">
        <title>The Global Catalogue of Microorganisms (GCM) 10K type strain sequencing project: providing services to taxonomists for standard genome sequencing and annotation.</title>
        <authorList>
            <consortium name="The Broad Institute Genomics Platform"/>
            <consortium name="The Broad Institute Genome Sequencing Center for Infectious Disease"/>
            <person name="Wu L."/>
            <person name="Ma J."/>
        </authorList>
    </citation>
    <scope>NUCLEOTIDE SEQUENCE [LARGE SCALE GENOMIC DNA]</scope>
    <source>
        <strain evidence="2">NBRC 108894</strain>
    </source>
</reference>
<sequence length="66" mass="7543">MPAADRISEEDWRLWRAFSSMNRALAREIDRQLQRDAGISSADYSVLITLFEAPDRRLRTGSSPSC</sequence>
<evidence type="ECO:0008006" key="3">
    <source>
        <dbReference type="Google" id="ProtNLM"/>
    </source>
</evidence>
<dbReference type="Gene3D" id="1.10.10.10">
    <property type="entry name" value="Winged helix-like DNA-binding domain superfamily/Winged helix DNA-binding domain"/>
    <property type="match status" value="1"/>
</dbReference>
<dbReference type="RefSeq" id="WP_284253918.1">
    <property type="nucleotide sequence ID" value="NZ_BSVB01000001.1"/>
</dbReference>
<dbReference type="SUPFAM" id="SSF46785">
    <property type="entry name" value="Winged helix' DNA-binding domain"/>
    <property type="match status" value="1"/>
</dbReference>
<dbReference type="Proteomes" id="UP001157034">
    <property type="component" value="Unassembled WGS sequence"/>
</dbReference>
<evidence type="ECO:0000313" key="2">
    <source>
        <dbReference type="Proteomes" id="UP001157034"/>
    </source>
</evidence>
<keyword evidence="2" id="KW-1185">Reference proteome</keyword>
<proteinExistence type="predicted"/>